<accession>A0A0G0M575</accession>
<sequence length="71" mass="8467">MKIGTPEMPKKPLTKYKDHLYIGFKTVQKELFYNLTFFQTKSLQVRTQYLPVRDMEHFNQIMAIKANEVKA</sequence>
<dbReference type="Proteomes" id="UP000033881">
    <property type="component" value="Unassembled WGS sequence"/>
</dbReference>
<protein>
    <submittedName>
        <fullName evidence="1">Uncharacterized protein</fullName>
    </submittedName>
</protein>
<name>A0A0G0M575_9BACT</name>
<dbReference type="EMBL" id="LBWB01000024">
    <property type="protein sequence ID" value="KKQ99343.1"/>
    <property type="molecule type" value="Genomic_DNA"/>
</dbReference>
<dbReference type="STRING" id="1618574.UT24_C0024G0018"/>
<evidence type="ECO:0000313" key="2">
    <source>
        <dbReference type="Proteomes" id="UP000033881"/>
    </source>
</evidence>
<gene>
    <name evidence="1" type="ORF">UT24_C0024G0018</name>
</gene>
<dbReference type="AlphaFoldDB" id="A0A0G0M575"/>
<reference evidence="1 2" key="1">
    <citation type="journal article" date="2015" name="Nature">
        <title>rRNA introns, odd ribosomes, and small enigmatic genomes across a large radiation of phyla.</title>
        <authorList>
            <person name="Brown C.T."/>
            <person name="Hug L.A."/>
            <person name="Thomas B.C."/>
            <person name="Sharon I."/>
            <person name="Castelle C.J."/>
            <person name="Singh A."/>
            <person name="Wilkins M.J."/>
            <person name="Williams K.H."/>
            <person name="Banfield J.F."/>
        </authorList>
    </citation>
    <scope>NUCLEOTIDE SEQUENCE [LARGE SCALE GENOMIC DNA]</scope>
</reference>
<evidence type="ECO:0000313" key="1">
    <source>
        <dbReference type="EMBL" id="KKQ99343.1"/>
    </source>
</evidence>
<proteinExistence type="predicted"/>
<organism evidence="1 2">
    <name type="scientific">Candidatus Woesebacteria bacterium GW2011_GWB1_39_12</name>
    <dbReference type="NCBI Taxonomy" id="1618574"/>
    <lineage>
        <taxon>Bacteria</taxon>
        <taxon>Candidatus Woeseibacteriota</taxon>
    </lineage>
</organism>
<comment type="caution">
    <text evidence="1">The sequence shown here is derived from an EMBL/GenBank/DDBJ whole genome shotgun (WGS) entry which is preliminary data.</text>
</comment>